<dbReference type="OrthoDB" id="5616097at2"/>
<organism evidence="1 3">
    <name type="scientific">Flavobacterium hydatis</name>
    <name type="common">Cytophaga aquatilis</name>
    <dbReference type="NCBI Taxonomy" id="991"/>
    <lineage>
        <taxon>Bacteria</taxon>
        <taxon>Pseudomonadati</taxon>
        <taxon>Bacteroidota</taxon>
        <taxon>Flavobacteriia</taxon>
        <taxon>Flavobacteriales</taxon>
        <taxon>Flavobacteriaceae</taxon>
        <taxon>Flavobacterium</taxon>
    </lineage>
</organism>
<dbReference type="Proteomes" id="UP000198424">
    <property type="component" value="Unassembled WGS sequence"/>
</dbReference>
<reference evidence="2 4" key="2">
    <citation type="submission" date="2016-11" db="EMBL/GenBank/DDBJ databases">
        <title>Whole genomes of Flavobacteriaceae.</title>
        <authorList>
            <person name="Stine C."/>
            <person name="Li C."/>
            <person name="Tadesse D."/>
        </authorList>
    </citation>
    <scope>NUCLEOTIDE SEQUENCE [LARGE SCALE GENOMIC DNA]</scope>
    <source>
        <strain evidence="2 4">ATCC 29551</strain>
    </source>
</reference>
<protein>
    <submittedName>
        <fullName evidence="2">DUF493 domain-containing protein</fullName>
    </submittedName>
</protein>
<dbReference type="Gene3D" id="3.30.70.260">
    <property type="match status" value="1"/>
</dbReference>
<dbReference type="InterPro" id="IPR027471">
    <property type="entry name" value="YbeD-like_sf"/>
</dbReference>
<dbReference type="RefSeq" id="WP_035620811.1">
    <property type="nucleotide sequence ID" value="NZ_JBEWQG010000003.1"/>
</dbReference>
<accession>A0A086AL22</accession>
<dbReference type="eggNOG" id="COG2921">
    <property type="taxonomic scope" value="Bacteria"/>
</dbReference>
<dbReference type="SUPFAM" id="SSF117991">
    <property type="entry name" value="YbeD/HP0495-like"/>
    <property type="match status" value="1"/>
</dbReference>
<evidence type="ECO:0000313" key="1">
    <source>
        <dbReference type="EMBL" id="KFF17386.1"/>
    </source>
</evidence>
<keyword evidence="4" id="KW-1185">Reference proteome</keyword>
<dbReference type="EMBL" id="MUGY01000042">
    <property type="protein sequence ID" value="OXA86864.1"/>
    <property type="molecule type" value="Genomic_DNA"/>
</dbReference>
<dbReference type="EMBL" id="JPRM01000010">
    <property type="protein sequence ID" value="KFF17386.1"/>
    <property type="molecule type" value="Genomic_DNA"/>
</dbReference>
<dbReference type="InterPro" id="IPR007454">
    <property type="entry name" value="UPF0250_YbeD-like"/>
</dbReference>
<name>A0A086AL22_FLAHY</name>
<dbReference type="AlphaFoldDB" id="A0A086AL22"/>
<evidence type="ECO:0000313" key="4">
    <source>
        <dbReference type="Proteomes" id="UP000198424"/>
    </source>
</evidence>
<proteinExistence type="predicted"/>
<evidence type="ECO:0000313" key="3">
    <source>
        <dbReference type="Proteomes" id="UP000028712"/>
    </source>
</evidence>
<dbReference type="STRING" id="991.IW20_08605"/>
<gene>
    <name evidence="2" type="ORF">B0A62_23250</name>
    <name evidence="1" type="ORF">IW20_08605</name>
</gene>
<evidence type="ECO:0000313" key="2">
    <source>
        <dbReference type="EMBL" id="OXA86864.1"/>
    </source>
</evidence>
<sequence>MDEDKEKTTAEFYERLKVELDNSNTWPAEYLYKFIVPTVADNVERVEKAFDGMGAVIKTTKSKTGKFTSVSVDVTMKGSDEVIIKYQEVSTIEGIVSL</sequence>
<dbReference type="Proteomes" id="UP000028712">
    <property type="component" value="Unassembled WGS sequence"/>
</dbReference>
<reference evidence="1 3" key="1">
    <citation type="submission" date="2014-07" db="EMBL/GenBank/DDBJ databases">
        <title>Genome of Flavobacterium hydatis DSM 2063.</title>
        <authorList>
            <person name="Pipes S.E."/>
            <person name="Stropko S.J."/>
            <person name="Newman J.D."/>
        </authorList>
    </citation>
    <scope>NUCLEOTIDE SEQUENCE [LARGE SCALE GENOMIC DNA]</scope>
    <source>
        <strain evidence="1 3">DSM 2063</strain>
    </source>
</reference>
<comment type="caution">
    <text evidence="1">The sequence shown here is derived from an EMBL/GenBank/DDBJ whole genome shotgun (WGS) entry which is preliminary data.</text>
</comment>
<dbReference type="Pfam" id="PF04359">
    <property type="entry name" value="DUF493"/>
    <property type="match status" value="1"/>
</dbReference>